<dbReference type="Proteomes" id="UP001501470">
    <property type="component" value="Unassembled WGS sequence"/>
</dbReference>
<proteinExistence type="predicted"/>
<dbReference type="PANTHER" id="PTHR36440">
    <property type="entry name" value="PUTATIVE (AFU_ORTHOLOGUE AFUA_8G07350)-RELATED"/>
    <property type="match status" value="1"/>
</dbReference>
<dbReference type="CDD" id="cd02215">
    <property type="entry name" value="cupin_QDO_N_C"/>
    <property type="match status" value="1"/>
</dbReference>
<evidence type="ECO:0000259" key="1">
    <source>
        <dbReference type="Pfam" id="PF07883"/>
    </source>
</evidence>
<dbReference type="Gene3D" id="2.60.120.10">
    <property type="entry name" value="Jelly Rolls"/>
    <property type="match status" value="1"/>
</dbReference>
<name>A0ABN2C5F6_9ACTN</name>
<dbReference type="EMBL" id="BAAAQD010000023">
    <property type="protein sequence ID" value="GAA1552589.1"/>
    <property type="molecule type" value="Genomic_DNA"/>
</dbReference>
<gene>
    <name evidence="2" type="ORF">GCM10009827_086630</name>
</gene>
<evidence type="ECO:0000313" key="3">
    <source>
        <dbReference type="Proteomes" id="UP001501470"/>
    </source>
</evidence>
<dbReference type="InterPro" id="IPR013096">
    <property type="entry name" value="Cupin_2"/>
</dbReference>
<dbReference type="InterPro" id="IPR053146">
    <property type="entry name" value="QDO-like"/>
</dbReference>
<evidence type="ECO:0000313" key="2">
    <source>
        <dbReference type="EMBL" id="GAA1552589.1"/>
    </source>
</evidence>
<feature type="domain" description="Cupin type-2" evidence="1">
    <location>
        <begin position="52"/>
        <end position="115"/>
    </location>
</feature>
<keyword evidence="3" id="KW-1185">Reference proteome</keyword>
<comment type="caution">
    <text evidence="2">The sequence shown here is derived from an EMBL/GenBank/DDBJ whole genome shotgun (WGS) entry which is preliminary data.</text>
</comment>
<accession>A0ABN2C5F6</accession>
<organism evidence="2 3">
    <name type="scientific">Dactylosporangium maewongense</name>
    <dbReference type="NCBI Taxonomy" id="634393"/>
    <lineage>
        <taxon>Bacteria</taxon>
        <taxon>Bacillati</taxon>
        <taxon>Actinomycetota</taxon>
        <taxon>Actinomycetes</taxon>
        <taxon>Micromonosporales</taxon>
        <taxon>Micromonosporaceae</taxon>
        <taxon>Dactylosporangium</taxon>
    </lineage>
</organism>
<dbReference type="SUPFAM" id="SSF51182">
    <property type="entry name" value="RmlC-like cupins"/>
    <property type="match status" value="1"/>
</dbReference>
<dbReference type="InterPro" id="IPR014710">
    <property type="entry name" value="RmlC-like_jellyroll"/>
</dbReference>
<protein>
    <recommendedName>
        <fullName evidence="1">Cupin type-2 domain-containing protein</fullName>
    </recommendedName>
</protein>
<reference evidence="2 3" key="1">
    <citation type="journal article" date="2019" name="Int. J. Syst. Evol. Microbiol.">
        <title>The Global Catalogue of Microorganisms (GCM) 10K type strain sequencing project: providing services to taxonomists for standard genome sequencing and annotation.</title>
        <authorList>
            <consortium name="The Broad Institute Genomics Platform"/>
            <consortium name="The Broad Institute Genome Sequencing Center for Infectious Disease"/>
            <person name="Wu L."/>
            <person name="Ma J."/>
        </authorList>
    </citation>
    <scope>NUCLEOTIDE SEQUENCE [LARGE SCALE GENOMIC DNA]</scope>
    <source>
        <strain evidence="2 3">JCM 15933</strain>
    </source>
</reference>
<sequence length="167" mass="17811">MEWGMSDTEQVRPYVRRDGEGEALWFLGSLVTVKAAGAQTRGRLTVVEFVNPPGFAPPLHRHLEEDELFYVLSGTAQFHCDGQVLPAGPGDFVLLPTGLPHSFVVGADEPLRTLQITTPSGFDRFAAAVGEPARAPRLPDPGPIDPVALGHAAAQHAIELLGPPPGH</sequence>
<dbReference type="Pfam" id="PF07883">
    <property type="entry name" value="Cupin_2"/>
    <property type="match status" value="1"/>
</dbReference>
<dbReference type="PANTHER" id="PTHR36440:SF1">
    <property type="entry name" value="PUTATIVE (AFU_ORTHOLOGUE AFUA_8G07350)-RELATED"/>
    <property type="match status" value="1"/>
</dbReference>
<dbReference type="InterPro" id="IPR011051">
    <property type="entry name" value="RmlC_Cupin_sf"/>
</dbReference>